<comment type="caution">
    <text evidence="2">The sequence shown here is derived from an EMBL/GenBank/DDBJ whole genome shotgun (WGS) entry which is preliminary data.</text>
</comment>
<evidence type="ECO:0000256" key="1">
    <source>
        <dbReference type="SAM" id="Phobius"/>
    </source>
</evidence>
<accession>A0ABM9A7D4</accession>
<dbReference type="Pfam" id="PF07963">
    <property type="entry name" value="N_methyl"/>
    <property type="match status" value="1"/>
</dbReference>
<evidence type="ECO:0008006" key="4">
    <source>
        <dbReference type="Google" id="ProtNLM"/>
    </source>
</evidence>
<keyword evidence="1" id="KW-1133">Transmembrane helix</keyword>
<feature type="transmembrane region" description="Helical" evidence="1">
    <location>
        <begin position="12"/>
        <end position="33"/>
    </location>
</feature>
<dbReference type="Proteomes" id="UP000838748">
    <property type="component" value="Unassembled WGS sequence"/>
</dbReference>
<reference evidence="2" key="1">
    <citation type="submission" date="2021-11" db="EMBL/GenBank/DDBJ databases">
        <authorList>
            <person name="Rodrigo-Torres L."/>
            <person name="Arahal R. D."/>
            <person name="Lucena T."/>
        </authorList>
    </citation>
    <scope>NUCLEOTIDE SEQUENCE</scope>
    <source>
        <strain evidence="2">CECT 7928</strain>
    </source>
</reference>
<dbReference type="Gene3D" id="3.30.700.10">
    <property type="entry name" value="Glycoprotein, Type 4 Pilin"/>
    <property type="match status" value="1"/>
</dbReference>
<sequence length="161" mass="16975">MNGYFRNRQTTGFTLVELIVVILLVSIVSVYAASRYFGVTHFSAYAAQEQAISIIRQVQVNRMQSNVGSSSSNDNFVLAIQSNCIGSVAGCSASDISSRSDVLSFSSVSISTSPTVSQVTFDLLGNPESDASAGVDISFSADNSTADICINSQGFVSRGNC</sequence>
<organism evidence="2 3">
    <name type="scientific">Vibrio marisflavi CECT 7928</name>
    <dbReference type="NCBI Taxonomy" id="634439"/>
    <lineage>
        <taxon>Bacteria</taxon>
        <taxon>Pseudomonadati</taxon>
        <taxon>Pseudomonadota</taxon>
        <taxon>Gammaproteobacteria</taxon>
        <taxon>Vibrionales</taxon>
        <taxon>Vibrionaceae</taxon>
        <taxon>Vibrio</taxon>
    </lineage>
</organism>
<dbReference type="RefSeq" id="WP_237363102.1">
    <property type="nucleotide sequence ID" value="NZ_CAKLDM010000002.1"/>
</dbReference>
<gene>
    <name evidence="2" type="ORF">VMF7928_03638</name>
</gene>
<keyword evidence="3" id="KW-1185">Reference proteome</keyword>
<keyword evidence="1" id="KW-0812">Transmembrane</keyword>
<evidence type="ECO:0000313" key="2">
    <source>
        <dbReference type="EMBL" id="CAH0541575.1"/>
    </source>
</evidence>
<evidence type="ECO:0000313" key="3">
    <source>
        <dbReference type="Proteomes" id="UP000838748"/>
    </source>
</evidence>
<dbReference type="SUPFAM" id="SSF54523">
    <property type="entry name" value="Pili subunits"/>
    <property type="match status" value="1"/>
</dbReference>
<dbReference type="NCBIfam" id="TIGR02532">
    <property type="entry name" value="IV_pilin_GFxxxE"/>
    <property type="match status" value="1"/>
</dbReference>
<dbReference type="InterPro" id="IPR045584">
    <property type="entry name" value="Pilin-like"/>
</dbReference>
<keyword evidence="1" id="KW-0472">Membrane</keyword>
<dbReference type="EMBL" id="CAKLDM010000002">
    <property type="protein sequence ID" value="CAH0541575.1"/>
    <property type="molecule type" value="Genomic_DNA"/>
</dbReference>
<protein>
    <recommendedName>
        <fullName evidence="4">MSHA pilin protein MshC</fullName>
    </recommendedName>
</protein>
<name>A0ABM9A7D4_9VIBR</name>
<dbReference type="InterPro" id="IPR012902">
    <property type="entry name" value="N_methyl_site"/>
</dbReference>
<proteinExistence type="predicted"/>